<sequence length="634" mass="72244">MSSNTSVSASKGATATNSTSLHKVVNTRNDSLFILLGTKSLPPIPVTVTDPLNGFPCDPKIYLARTWSVNSILYQAFIPADTYAACKCQLLRCLNYTRGSMPLELKGQKWYLCDDVYKDWRDLEKAMLQLREYSQSATTDFQPRTRLFSWPVPQQYGFAGSDANDSKLCWRIMNSQVAFILVMAEIVYNAACQPNFWEEVVHQHFGWHMTDLLKETWMARNGEGYDPLQSKNGDNHRLERLGLFVDADRCLFGQAVPSIIRAHIPMWIIWGKCTMPGQAERGLELYRPTEREVHEAEPWEESWLHGDRSCRQIEVPSGPSAFREGGTWEAASGWGVDHELPPELMQVEWGTPPPDLLPEQGPKIVHESIEKLEIHHGQHLCETWQDFFTCHEAKNALRREKESEQSRQARLQREEHACQFKMPGLKGALVFAWTQDEDKGYLIQKHVVCGQVEDIWGEYQDTQRRYDGFHNEWDLNWEFDPNARDDDSDDYENDADLAEELYGDLDSAVTQPTMSLDRVDEAEGQTRANADQDLDWEELGCRLSGCDAASLVPEKLYCCSLERVLSQYHGIQIPATPESELMPLQAKKAMNCLRALSCRNAVRSPQDERVTDQSLAECLDGLANRGSSKRLPVE</sequence>
<keyword evidence="2" id="KW-1185">Reference proteome</keyword>
<dbReference type="EMBL" id="KZ293469">
    <property type="protein sequence ID" value="PBK62194.1"/>
    <property type="molecule type" value="Genomic_DNA"/>
</dbReference>
<reference evidence="2" key="1">
    <citation type="journal article" date="2017" name="Nat. Ecol. Evol.">
        <title>Genome expansion and lineage-specific genetic innovations in the forest pathogenic fungi Armillaria.</title>
        <authorList>
            <person name="Sipos G."/>
            <person name="Prasanna A.N."/>
            <person name="Walter M.C."/>
            <person name="O'Connor E."/>
            <person name="Balint B."/>
            <person name="Krizsan K."/>
            <person name="Kiss B."/>
            <person name="Hess J."/>
            <person name="Varga T."/>
            <person name="Slot J."/>
            <person name="Riley R."/>
            <person name="Boka B."/>
            <person name="Rigling D."/>
            <person name="Barry K."/>
            <person name="Lee J."/>
            <person name="Mihaltcheva S."/>
            <person name="LaButti K."/>
            <person name="Lipzen A."/>
            <person name="Waldron R."/>
            <person name="Moloney N.M."/>
            <person name="Sperisen C."/>
            <person name="Kredics L."/>
            <person name="Vagvoelgyi C."/>
            <person name="Patrignani A."/>
            <person name="Fitzpatrick D."/>
            <person name="Nagy I."/>
            <person name="Doyle S."/>
            <person name="Anderson J.B."/>
            <person name="Grigoriev I.V."/>
            <person name="Gueldener U."/>
            <person name="Muensterkoetter M."/>
            <person name="Nagy L.G."/>
        </authorList>
    </citation>
    <scope>NUCLEOTIDE SEQUENCE [LARGE SCALE GENOMIC DNA]</scope>
    <source>
        <strain evidence="2">28-4</strain>
    </source>
</reference>
<gene>
    <name evidence="1" type="ORF">ARMSODRAFT_1025114</name>
</gene>
<evidence type="ECO:0000313" key="1">
    <source>
        <dbReference type="EMBL" id="PBK62194.1"/>
    </source>
</evidence>
<name>A0A2H3AZU1_9AGAR</name>
<accession>A0A2H3AZU1</accession>
<protein>
    <submittedName>
        <fullName evidence="1">Uncharacterized protein</fullName>
    </submittedName>
</protein>
<evidence type="ECO:0000313" key="2">
    <source>
        <dbReference type="Proteomes" id="UP000218334"/>
    </source>
</evidence>
<organism evidence="1 2">
    <name type="scientific">Armillaria solidipes</name>
    <dbReference type="NCBI Taxonomy" id="1076256"/>
    <lineage>
        <taxon>Eukaryota</taxon>
        <taxon>Fungi</taxon>
        <taxon>Dikarya</taxon>
        <taxon>Basidiomycota</taxon>
        <taxon>Agaricomycotina</taxon>
        <taxon>Agaricomycetes</taxon>
        <taxon>Agaricomycetidae</taxon>
        <taxon>Agaricales</taxon>
        <taxon>Marasmiineae</taxon>
        <taxon>Physalacriaceae</taxon>
        <taxon>Armillaria</taxon>
    </lineage>
</organism>
<dbReference type="AlphaFoldDB" id="A0A2H3AZU1"/>
<proteinExistence type="predicted"/>
<dbReference type="Proteomes" id="UP000218334">
    <property type="component" value="Unassembled WGS sequence"/>
</dbReference>